<comment type="subcellular location">
    <subcellularLocation>
        <location evidence="1">Membrane</location>
        <topology evidence="1">Multi-pass membrane protein</topology>
    </subcellularLocation>
</comment>
<keyword evidence="9" id="KW-1185">Reference proteome</keyword>
<feature type="compositionally biased region" description="Polar residues" evidence="5">
    <location>
        <begin position="49"/>
        <end position="60"/>
    </location>
</feature>
<keyword evidence="3 6" id="KW-1133">Transmembrane helix</keyword>
<keyword evidence="4 6" id="KW-0472">Membrane</keyword>
<dbReference type="CDD" id="cd17323">
    <property type="entry name" value="MFS_Tpo1_MDR_like"/>
    <property type="match status" value="1"/>
</dbReference>
<name>A0A4Q4TUL5_9PEZI</name>
<dbReference type="Proteomes" id="UP000293360">
    <property type="component" value="Unassembled WGS sequence"/>
</dbReference>
<feature type="transmembrane region" description="Helical" evidence="6">
    <location>
        <begin position="196"/>
        <end position="213"/>
    </location>
</feature>
<dbReference type="Gene3D" id="1.20.1250.20">
    <property type="entry name" value="MFS general substrate transporter like domains"/>
    <property type="match status" value="1"/>
</dbReference>
<evidence type="ECO:0000256" key="1">
    <source>
        <dbReference type="ARBA" id="ARBA00004141"/>
    </source>
</evidence>
<dbReference type="PANTHER" id="PTHR23502:SF23">
    <property type="entry name" value="FLUCONAZOLE RESISTANCE PROTEIN 1"/>
    <property type="match status" value="1"/>
</dbReference>
<dbReference type="SUPFAM" id="SSF103473">
    <property type="entry name" value="MFS general substrate transporter"/>
    <property type="match status" value="1"/>
</dbReference>
<evidence type="ECO:0000259" key="7">
    <source>
        <dbReference type="PROSITE" id="PS50850"/>
    </source>
</evidence>
<feature type="transmembrane region" description="Helical" evidence="6">
    <location>
        <begin position="125"/>
        <end position="144"/>
    </location>
</feature>
<dbReference type="AlphaFoldDB" id="A0A4Q4TUL5"/>
<feature type="region of interest" description="Disordered" evidence="5">
    <location>
        <begin position="36"/>
        <end position="95"/>
    </location>
</feature>
<evidence type="ECO:0000313" key="9">
    <source>
        <dbReference type="Proteomes" id="UP000293360"/>
    </source>
</evidence>
<dbReference type="PROSITE" id="PS50850">
    <property type="entry name" value="MFS"/>
    <property type="match status" value="1"/>
</dbReference>
<feature type="compositionally biased region" description="Basic and acidic residues" evidence="5">
    <location>
        <begin position="61"/>
        <end position="86"/>
    </location>
</feature>
<evidence type="ECO:0000256" key="6">
    <source>
        <dbReference type="SAM" id="Phobius"/>
    </source>
</evidence>
<feature type="transmembrane region" description="Helical" evidence="6">
    <location>
        <begin position="253"/>
        <end position="274"/>
    </location>
</feature>
<keyword evidence="2 6" id="KW-0812">Transmembrane</keyword>
<dbReference type="OrthoDB" id="3357846at2759"/>
<feature type="transmembrane region" description="Helical" evidence="6">
    <location>
        <begin position="505"/>
        <end position="526"/>
    </location>
</feature>
<feature type="transmembrane region" description="Helical" evidence="6">
    <location>
        <begin position="164"/>
        <end position="184"/>
    </location>
</feature>
<dbReference type="EMBL" id="QJNU01000004">
    <property type="protein sequence ID" value="RYP11236.1"/>
    <property type="molecule type" value="Genomic_DNA"/>
</dbReference>
<feature type="transmembrane region" description="Helical" evidence="6">
    <location>
        <begin position="286"/>
        <end position="306"/>
    </location>
</feature>
<feature type="domain" description="Major facilitator superfamily (MFS) profile" evidence="7">
    <location>
        <begin position="130"/>
        <end position="561"/>
    </location>
</feature>
<dbReference type="Pfam" id="PF07690">
    <property type="entry name" value="MFS_1"/>
    <property type="match status" value="1"/>
</dbReference>
<evidence type="ECO:0000313" key="8">
    <source>
        <dbReference type="EMBL" id="RYP11236.1"/>
    </source>
</evidence>
<dbReference type="GO" id="GO:1990961">
    <property type="term" value="P:xenobiotic detoxification by transmembrane export across the plasma membrane"/>
    <property type="evidence" value="ECO:0007669"/>
    <property type="project" value="TreeGrafter"/>
</dbReference>
<dbReference type="GO" id="GO:0005886">
    <property type="term" value="C:plasma membrane"/>
    <property type="evidence" value="ECO:0007669"/>
    <property type="project" value="TreeGrafter"/>
</dbReference>
<protein>
    <recommendedName>
        <fullName evidence="7">Major facilitator superfamily (MFS) profile domain-containing protein</fullName>
    </recommendedName>
</protein>
<comment type="caution">
    <text evidence="8">The sequence shown here is derived from an EMBL/GenBank/DDBJ whole genome shotgun (WGS) entry which is preliminary data.</text>
</comment>
<dbReference type="PANTHER" id="PTHR23502">
    <property type="entry name" value="MAJOR FACILITATOR SUPERFAMILY"/>
    <property type="match status" value="1"/>
</dbReference>
<feature type="transmembrane region" description="Helical" evidence="6">
    <location>
        <begin position="363"/>
        <end position="382"/>
    </location>
</feature>
<sequence length="570" mass="63579">MAAQFRDTAFGQLVRLLSNRRLFRYPDEINPSIWEKSLQTDDSTDRDLNGSTQEDSTTRNCEPEQKKKSARRDDIATPAPRDEKPNGPRTDGLGTARLVEDGKDVYLVDWYGADDPENPQNWPELWKFLVASQVCILNFVVYIASSLYVPGETGVMEEFGVGEVVATLGLSLFSVGYGFGPMLWSPMSEMPQLGRTPIYVWTLFTFILLQLPTGFATHIAMFLVFRLLTGFVGSPTLATGGATIADCYGPARAAFGICIWSFFGIGGPVFGPLIGGYVAPQHGWRWTIWVFTWMCAFVWLLLFFLLPETNTANILYRRAKRLRKATGDNRLRSQSEIDAAHHTTRDRLLVLGRAFTLTFSEPIVFVVDLYTALLYGVLFIWFESFPLVFGGTYGFSVQSQGLVFIGIFVGGLLTLPCYLLWVKRVLVPSVAKPSFRPEHVLPPTWFGAFSLPVCLFWYGWTARESIHWIVPIIGSAFFAVALVTFFNGVLNYLGMSYPTYAASVFAGNGLFRALFGAVFPLFAPAMFKTLGIGPGNSLLGGVAALFVPINFIMYYYGNKLRGMSRHARHD</sequence>
<gene>
    <name evidence="8" type="ORF">DL764_000192</name>
</gene>
<accession>A0A4Q4TUL5</accession>
<dbReference type="InterPro" id="IPR020846">
    <property type="entry name" value="MFS_dom"/>
</dbReference>
<dbReference type="InterPro" id="IPR036259">
    <property type="entry name" value="MFS_trans_sf"/>
</dbReference>
<proteinExistence type="predicted"/>
<feature type="transmembrane region" description="Helical" evidence="6">
    <location>
        <begin position="219"/>
        <end position="241"/>
    </location>
</feature>
<evidence type="ECO:0000256" key="3">
    <source>
        <dbReference type="ARBA" id="ARBA00022989"/>
    </source>
</evidence>
<evidence type="ECO:0000256" key="4">
    <source>
        <dbReference type="ARBA" id="ARBA00023136"/>
    </source>
</evidence>
<feature type="transmembrane region" description="Helical" evidence="6">
    <location>
        <begin position="466"/>
        <end position="493"/>
    </location>
</feature>
<dbReference type="InterPro" id="IPR011701">
    <property type="entry name" value="MFS"/>
</dbReference>
<dbReference type="STRING" id="155417.A0A4Q4TUL5"/>
<dbReference type="FunFam" id="1.20.1250.20:FF:000011">
    <property type="entry name" value="MFS multidrug transporter, putative"/>
    <property type="match status" value="1"/>
</dbReference>
<organism evidence="8 9">
    <name type="scientific">Monosporascus ibericus</name>
    <dbReference type="NCBI Taxonomy" id="155417"/>
    <lineage>
        <taxon>Eukaryota</taxon>
        <taxon>Fungi</taxon>
        <taxon>Dikarya</taxon>
        <taxon>Ascomycota</taxon>
        <taxon>Pezizomycotina</taxon>
        <taxon>Sordariomycetes</taxon>
        <taxon>Xylariomycetidae</taxon>
        <taxon>Xylariales</taxon>
        <taxon>Xylariales incertae sedis</taxon>
        <taxon>Monosporascus</taxon>
    </lineage>
</organism>
<evidence type="ECO:0000256" key="5">
    <source>
        <dbReference type="SAM" id="MobiDB-lite"/>
    </source>
</evidence>
<feature type="transmembrane region" description="Helical" evidence="6">
    <location>
        <begin position="538"/>
        <end position="556"/>
    </location>
</feature>
<reference evidence="8 9" key="1">
    <citation type="submission" date="2018-06" db="EMBL/GenBank/DDBJ databases">
        <title>Complete Genomes of Monosporascus.</title>
        <authorList>
            <person name="Robinson A.J."/>
            <person name="Natvig D.O."/>
        </authorList>
    </citation>
    <scope>NUCLEOTIDE SEQUENCE [LARGE SCALE GENOMIC DNA]</scope>
    <source>
        <strain evidence="8 9">CBS 110550</strain>
    </source>
</reference>
<evidence type="ECO:0000256" key="2">
    <source>
        <dbReference type="ARBA" id="ARBA00022692"/>
    </source>
</evidence>
<feature type="transmembrane region" description="Helical" evidence="6">
    <location>
        <begin position="443"/>
        <end position="460"/>
    </location>
</feature>
<feature type="transmembrane region" description="Helical" evidence="6">
    <location>
        <begin position="402"/>
        <end position="422"/>
    </location>
</feature>
<dbReference type="GO" id="GO:0015244">
    <property type="term" value="F:fluconazole transmembrane transporter activity"/>
    <property type="evidence" value="ECO:0007669"/>
    <property type="project" value="TreeGrafter"/>
</dbReference>